<dbReference type="Gene3D" id="3.30.1240.10">
    <property type="match status" value="1"/>
</dbReference>
<gene>
    <name evidence="1" type="ORF">HCR03_05250</name>
</gene>
<evidence type="ECO:0000313" key="2">
    <source>
        <dbReference type="Proteomes" id="UP000515909"/>
    </source>
</evidence>
<dbReference type="SUPFAM" id="SSF56784">
    <property type="entry name" value="HAD-like"/>
    <property type="match status" value="1"/>
</dbReference>
<proteinExistence type="predicted"/>
<dbReference type="Pfam" id="PF08282">
    <property type="entry name" value="Hydrolase_3"/>
    <property type="match status" value="1"/>
</dbReference>
<dbReference type="PANTHER" id="PTHR10000">
    <property type="entry name" value="PHOSPHOSERINE PHOSPHATASE"/>
    <property type="match status" value="1"/>
</dbReference>
<dbReference type="NCBIfam" id="TIGR00099">
    <property type="entry name" value="Cof-subfamily"/>
    <property type="match status" value="1"/>
</dbReference>
<evidence type="ECO:0000313" key="1">
    <source>
        <dbReference type="EMBL" id="QNK41662.1"/>
    </source>
</evidence>
<dbReference type="GO" id="GO:0005829">
    <property type="term" value="C:cytosol"/>
    <property type="evidence" value="ECO:0007669"/>
    <property type="project" value="TreeGrafter"/>
</dbReference>
<dbReference type="NCBIfam" id="TIGR01484">
    <property type="entry name" value="HAD-SF-IIB"/>
    <property type="match status" value="1"/>
</dbReference>
<dbReference type="KEGG" id="cfem:HCR03_05250"/>
<dbReference type="SFLD" id="SFLDS00003">
    <property type="entry name" value="Haloacid_Dehalogenase"/>
    <property type="match status" value="1"/>
</dbReference>
<dbReference type="CDD" id="cd07516">
    <property type="entry name" value="HAD_Pase"/>
    <property type="match status" value="1"/>
</dbReference>
<dbReference type="RefSeq" id="WP_066647917.1">
    <property type="nucleotide sequence ID" value="NZ_CP060286.1"/>
</dbReference>
<dbReference type="InterPro" id="IPR006379">
    <property type="entry name" value="HAD-SF_hydro_IIB"/>
</dbReference>
<dbReference type="InterPro" id="IPR036412">
    <property type="entry name" value="HAD-like_sf"/>
</dbReference>
<dbReference type="InterPro" id="IPR000150">
    <property type="entry name" value="Cof"/>
</dbReference>
<reference evidence="1 2" key="1">
    <citation type="submission" date="2020-08" db="EMBL/GenBank/DDBJ databases">
        <title>The isolate Caproiciproducens sp. 7D4C2 produces n-caproate at mildly acidic conditions from hexoses: genome and rBOX comparison with related strains and chain-elongating bacteria.</title>
        <authorList>
            <person name="Esquivel-Elizondo S."/>
            <person name="Bagci C."/>
            <person name="Temovska M."/>
            <person name="Jeon B.S."/>
            <person name="Bessarab I."/>
            <person name="Williams R.B.H."/>
            <person name="Huson D.H."/>
            <person name="Angenent L.T."/>
        </authorList>
    </citation>
    <scope>NUCLEOTIDE SEQUENCE [LARGE SCALE GENOMIC DNA]</scope>
    <source>
        <strain evidence="1 2">7D4C2</strain>
    </source>
</reference>
<protein>
    <submittedName>
        <fullName evidence="1">Cof-type HAD-IIB family hydrolase</fullName>
    </submittedName>
</protein>
<dbReference type="SFLD" id="SFLDG01140">
    <property type="entry name" value="C2.B:_Phosphomannomutase_and_P"/>
    <property type="match status" value="1"/>
</dbReference>
<sequence>MNFQLIALDMDGTVLKNDKTVSKRTMEALGKAAALGIQIVPATGRVAKTVPEEMLRLPGVRYLLTSNGASVVDLTDRSVLYSHPMTMEASLRIVRFFVSRGYFMEAYCGGVSYANEGELPPLRKAGLPEEFFRYIDASQTFVSDLAGFLERNGIPLEKVNLPYVPALERGRLRREILAMGPYSVTSSGTINLEINDRSASKGDGLRHLCETLGVDRKRVAAFGDGDNDRSMLEFAGLGVAMGNAEPDLFRDADYVTGTNEEDGVASAVEKFILSEES</sequence>
<keyword evidence="1" id="KW-0378">Hydrolase</keyword>
<accession>A0A7G8TDH1</accession>
<dbReference type="GO" id="GO:0016791">
    <property type="term" value="F:phosphatase activity"/>
    <property type="evidence" value="ECO:0007669"/>
    <property type="project" value="TreeGrafter"/>
</dbReference>
<name>A0A7G8TDH1_9FIRM</name>
<dbReference type="AlphaFoldDB" id="A0A7G8TDH1"/>
<dbReference type="InterPro" id="IPR023214">
    <property type="entry name" value="HAD_sf"/>
</dbReference>
<dbReference type="EMBL" id="CP060286">
    <property type="protein sequence ID" value="QNK41662.1"/>
    <property type="molecule type" value="Genomic_DNA"/>
</dbReference>
<dbReference type="PROSITE" id="PS01229">
    <property type="entry name" value="COF_2"/>
    <property type="match status" value="1"/>
</dbReference>
<dbReference type="Proteomes" id="UP000515909">
    <property type="component" value="Chromosome"/>
</dbReference>
<dbReference type="GO" id="GO:0000287">
    <property type="term" value="F:magnesium ion binding"/>
    <property type="evidence" value="ECO:0007669"/>
    <property type="project" value="TreeGrafter"/>
</dbReference>
<dbReference type="PANTHER" id="PTHR10000:SF8">
    <property type="entry name" value="HAD SUPERFAMILY HYDROLASE-LIKE, TYPE 3"/>
    <property type="match status" value="1"/>
</dbReference>
<organism evidence="1 2">
    <name type="scientific">Caproicibacter fermentans</name>
    <dbReference type="NCBI Taxonomy" id="2576756"/>
    <lineage>
        <taxon>Bacteria</taxon>
        <taxon>Bacillati</taxon>
        <taxon>Bacillota</taxon>
        <taxon>Clostridia</taxon>
        <taxon>Eubacteriales</taxon>
        <taxon>Acutalibacteraceae</taxon>
        <taxon>Caproicibacter</taxon>
    </lineage>
</organism>
<dbReference type="Gene3D" id="3.40.50.1000">
    <property type="entry name" value="HAD superfamily/HAD-like"/>
    <property type="match status" value="1"/>
</dbReference>